<evidence type="ECO:0000259" key="2">
    <source>
        <dbReference type="Pfam" id="PF24883"/>
    </source>
</evidence>
<comment type="caution">
    <text evidence="3">The sequence shown here is derived from an EMBL/GenBank/DDBJ whole genome shotgun (WGS) entry which is preliminary data.</text>
</comment>
<gene>
    <name evidence="3" type="ORF">TI39_contig306g00004</name>
</gene>
<dbReference type="Pfam" id="PF24883">
    <property type="entry name" value="NPHP3_N"/>
    <property type="match status" value="1"/>
</dbReference>
<reference evidence="3 4" key="1">
    <citation type="submission" date="2015-03" db="EMBL/GenBank/DDBJ databases">
        <title>RNA-seq based gene annotation and comparative genomics of four Zymoseptoria species reveal species-specific pathogenicity related genes and transposable element activity.</title>
        <authorList>
            <person name="Grandaubert J."/>
            <person name="Bhattacharyya A."/>
            <person name="Stukenbrock E.H."/>
        </authorList>
    </citation>
    <scope>NUCLEOTIDE SEQUENCE [LARGE SCALE GENOMIC DNA]</scope>
    <source>
        <strain evidence="3 4">Zb18110</strain>
    </source>
</reference>
<evidence type="ECO:0000313" key="4">
    <source>
        <dbReference type="Proteomes" id="UP000033647"/>
    </source>
</evidence>
<dbReference type="AlphaFoldDB" id="A0A0F4GXS5"/>
<protein>
    <recommendedName>
        <fullName evidence="2">Nephrocystin 3-like N-terminal domain-containing protein</fullName>
    </recommendedName>
</protein>
<organism evidence="3 4">
    <name type="scientific">Zymoseptoria brevis</name>
    <dbReference type="NCBI Taxonomy" id="1047168"/>
    <lineage>
        <taxon>Eukaryota</taxon>
        <taxon>Fungi</taxon>
        <taxon>Dikarya</taxon>
        <taxon>Ascomycota</taxon>
        <taxon>Pezizomycotina</taxon>
        <taxon>Dothideomycetes</taxon>
        <taxon>Dothideomycetidae</taxon>
        <taxon>Mycosphaerellales</taxon>
        <taxon>Mycosphaerellaceae</taxon>
        <taxon>Zymoseptoria</taxon>
    </lineage>
</organism>
<evidence type="ECO:0000313" key="3">
    <source>
        <dbReference type="EMBL" id="KJY00991.1"/>
    </source>
</evidence>
<keyword evidence="1" id="KW-0677">Repeat</keyword>
<name>A0A0F4GXS5_9PEZI</name>
<dbReference type="PANTHER" id="PTHR10039">
    <property type="entry name" value="AMELOGENIN"/>
    <property type="match status" value="1"/>
</dbReference>
<sequence>MLAILKVSNTNAPKSDPVLENIETLQEPMKRYEALLKEFEAKLSSSHGLKKVAKALKWPFEKSEISESLVQLERHKMLFGLAMRAGQLELSKAIRRDLEYVRDYHTNEEFSKIIKWLSPVNFEARYRDIFSKHQEGTGTRILVRYDIYELVKIASSGVMDLLGLQSTSKYLVSLLGQLLTQRGFSQVPEQIKNAYQKFNWKTVHPTLPEYLDMVTSLMTNYKRTYIVIDALDECTEENNVREELLEGLLQLPPIVSVMITSRYVPGIEFYAQKASKLQIRARQSPCAKPTGG</sequence>
<dbReference type="STRING" id="1047168.A0A0F4GXS5"/>
<proteinExistence type="predicted"/>
<evidence type="ECO:0000256" key="1">
    <source>
        <dbReference type="ARBA" id="ARBA00022737"/>
    </source>
</evidence>
<keyword evidence="4" id="KW-1185">Reference proteome</keyword>
<dbReference type="InterPro" id="IPR056884">
    <property type="entry name" value="NPHP3-like_N"/>
</dbReference>
<dbReference type="EMBL" id="LAFY01000298">
    <property type="protein sequence ID" value="KJY00991.1"/>
    <property type="molecule type" value="Genomic_DNA"/>
</dbReference>
<dbReference type="OrthoDB" id="195446at2759"/>
<dbReference type="Proteomes" id="UP000033647">
    <property type="component" value="Unassembled WGS sequence"/>
</dbReference>
<feature type="domain" description="Nephrocystin 3-like N-terminal" evidence="2">
    <location>
        <begin position="165"/>
        <end position="262"/>
    </location>
</feature>
<accession>A0A0F4GXS5</accession>
<dbReference type="PANTHER" id="PTHR10039:SF15">
    <property type="entry name" value="NACHT DOMAIN-CONTAINING PROTEIN"/>
    <property type="match status" value="1"/>
</dbReference>